<keyword evidence="2" id="KW-1185">Reference proteome</keyword>
<protein>
    <submittedName>
        <fullName evidence="1">Uncharacterized protein</fullName>
    </submittedName>
</protein>
<dbReference type="Gene3D" id="3.30.2310.20">
    <property type="entry name" value="RelE-like"/>
    <property type="match status" value="1"/>
</dbReference>
<organism evidence="1 2">
    <name type="scientific">Clostridium aestuarii</name>
    <dbReference type="NCBI Taxonomy" id="338193"/>
    <lineage>
        <taxon>Bacteria</taxon>
        <taxon>Bacillati</taxon>
        <taxon>Bacillota</taxon>
        <taxon>Clostridia</taxon>
        <taxon>Eubacteriales</taxon>
        <taxon>Clostridiaceae</taxon>
        <taxon>Clostridium</taxon>
    </lineage>
</organism>
<reference evidence="1" key="1">
    <citation type="submission" date="2022-12" db="EMBL/GenBank/DDBJ databases">
        <authorList>
            <person name="Wang J."/>
        </authorList>
    </citation>
    <scope>NUCLEOTIDE SEQUENCE</scope>
    <source>
        <strain evidence="1">HY-45-18</strain>
    </source>
</reference>
<dbReference type="EMBL" id="JAPQER010000001">
    <property type="protein sequence ID" value="MCY6483261.1"/>
    <property type="molecule type" value="Genomic_DNA"/>
</dbReference>
<evidence type="ECO:0000313" key="1">
    <source>
        <dbReference type="EMBL" id="MCY6483261.1"/>
    </source>
</evidence>
<comment type="caution">
    <text evidence="1">The sequence shown here is derived from an EMBL/GenBank/DDBJ whole genome shotgun (WGS) entry which is preliminary data.</text>
</comment>
<evidence type="ECO:0000313" key="2">
    <source>
        <dbReference type="Proteomes" id="UP001078443"/>
    </source>
</evidence>
<sequence>MFKNINDEIGKNISSCLTNDTLEALKKILTMDNKYKLYKNYIEKVYLKTDSLEEALANAYSYKKFYGKNISSSIRNSIKNFIKSQPRGYNEFDKYLSREKNEAGLRGLSTSILDTKYMYNNGIIPLEILFDIASKYVKYTDVPVYILKDFYSFKSTMKMVTSISYDEIIESNKFKKDLKSMPHNIKKRYKRALKKLNENINIHGLNFKKLERYDDIFTFRVNDNYRVSLREPSKNKEHKWELLRIAKHKDLYMRPF</sequence>
<name>A0ABT4CW78_9CLOT</name>
<gene>
    <name evidence="1" type="ORF">OW763_02685</name>
</gene>
<dbReference type="InterPro" id="IPR035093">
    <property type="entry name" value="RelE/ParE_toxin_dom_sf"/>
</dbReference>
<accession>A0ABT4CW78</accession>
<dbReference type="SUPFAM" id="SSF143011">
    <property type="entry name" value="RelE-like"/>
    <property type="match status" value="1"/>
</dbReference>
<proteinExistence type="predicted"/>
<dbReference type="Proteomes" id="UP001078443">
    <property type="component" value="Unassembled WGS sequence"/>
</dbReference>